<evidence type="ECO:0000256" key="1">
    <source>
        <dbReference type="SAM" id="SignalP"/>
    </source>
</evidence>
<reference evidence="2" key="1">
    <citation type="journal article" date="2020" name="mSystems">
        <title>Genome- and Community-Level Interaction Insights into Carbon Utilization and Element Cycling Functions of Hydrothermarchaeota in Hydrothermal Sediment.</title>
        <authorList>
            <person name="Zhou Z."/>
            <person name="Liu Y."/>
            <person name="Xu W."/>
            <person name="Pan J."/>
            <person name="Luo Z.H."/>
            <person name="Li M."/>
        </authorList>
    </citation>
    <scope>NUCLEOTIDE SEQUENCE [LARGE SCALE GENOMIC DNA]</scope>
    <source>
        <strain evidence="2">SpSt-381</strain>
    </source>
</reference>
<organism evidence="2">
    <name type="scientific">Eiseniibacteriota bacterium</name>
    <dbReference type="NCBI Taxonomy" id="2212470"/>
    <lineage>
        <taxon>Bacteria</taxon>
        <taxon>Candidatus Eiseniibacteriota</taxon>
    </lineage>
</organism>
<gene>
    <name evidence="2" type="ORF">ENR23_06770</name>
</gene>
<dbReference type="AlphaFoldDB" id="A0A832MJR2"/>
<comment type="caution">
    <text evidence="2">The sequence shown here is derived from an EMBL/GenBank/DDBJ whole genome shotgun (WGS) entry which is preliminary data.</text>
</comment>
<keyword evidence="1" id="KW-0732">Signal</keyword>
<name>A0A832MJR2_UNCEI</name>
<accession>A0A832MJR2</accession>
<evidence type="ECO:0008006" key="3">
    <source>
        <dbReference type="Google" id="ProtNLM"/>
    </source>
</evidence>
<dbReference type="EMBL" id="DSQF01000012">
    <property type="protein sequence ID" value="HGZ43115.1"/>
    <property type="molecule type" value="Genomic_DNA"/>
</dbReference>
<feature type="chain" id="PRO_5032859666" description="TonB-dependent receptor" evidence="1">
    <location>
        <begin position="23"/>
        <end position="735"/>
    </location>
</feature>
<sequence length="735" mass="80863">MNRIRHTLLTLVPLAVAAASLAGSGRAQPTVGGRFAFADTTLLRDTLGLRFDRLFPLADSLAVRPDSLRAWSVRLRFPIERFVELADSLGMPVDSVAPVLERERFNPLAAARGRRVNSFTYNSSYTAQKTSNSWSNGADYNFVSGPWFVRNNTSILIDTQTSGDRKSFRETRNSVTEAGWRYSNNLSLGGRANLDRFGNTTPGSLSNDQETKSEFQLSMRSRQQPARGLTSELNVFGGVLDLDNLGQVKRGLSGDVNGRVRFTRGAWITHDASGQLTGNLATTRAKGAPGEPVRPTLDGRDFSQNLRGTLGLWPSAPLGLNINYQFRNIRVQNPVRVDVANPADPAGPKLPADTLQQVLTNNRNVDFALRARLSSDRYLNVTQRFGVNKTASGADAGVQNTREDDALDANGRWAAGPFTLDARFGLQNGDSRFPRRTTKGGYAEDVKTRTIDATLGWIASPKLNLKATGAVSLSSFRYAVIDSYPTLPVPRENYRQSYRIDALYTHSPRVNTGLALDVSRTLLINIPAASAAANNELRSYRAEWRWSYRLLPGLTATQRNQLTADYQLYPRLATNNRLSLDYSTLTTLNAVVTPRLTVDLSHNARYQPSGSWVRLEDGLDYLRQSDENEVYTLDARVSWAPAPGIAFNVNPQYSANDRLTTADGAVVPQRRSRSLNVSGGASLNIPVGGRGQLTGDVRRTFRADGSTTYSNGVPRPQAVSESDFWNGSLQFSWTL</sequence>
<proteinExistence type="predicted"/>
<protein>
    <recommendedName>
        <fullName evidence="3">TonB-dependent receptor</fullName>
    </recommendedName>
</protein>
<evidence type="ECO:0000313" key="2">
    <source>
        <dbReference type="EMBL" id="HGZ43115.1"/>
    </source>
</evidence>
<feature type="signal peptide" evidence="1">
    <location>
        <begin position="1"/>
        <end position="22"/>
    </location>
</feature>